<evidence type="ECO:0000313" key="1">
    <source>
        <dbReference type="EMBL" id="AGA68812.1"/>
    </source>
</evidence>
<dbReference type="RefSeq" id="WP_015261808.1">
    <property type="nucleotide sequence ID" value="NC_019903.1"/>
</dbReference>
<organism evidence="1 2">
    <name type="scientific">Desulfitobacterium dichloroeliminans (strain LMG P-21439 / DCA1)</name>
    <dbReference type="NCBI Taxonomy" id="871963"/>
    <lineage>
        <taxon>Bacteria</taxon>
        <taxon>Bacillati</taxon>
        <taxon>Bacillota</taxon>
        <taxon>Clostridia</taxon>
        <taxon>Eubacteriales</taxon>
        <taxon>Desulfitobacteriaceae</taxon>
        <taxon>Desulfitobacterium</taxon>
    </lineage>
</organism>
<dbReference type="KEGG" id="ddl:Desdi_1301"/>
<gene>
    <name evidence="1" type="ordered locus">Desdi_1301</name>
</gene>
<name>L0F6J3_DESDL</name>
<dbReference type="eggNOG" id="ENOG50345CX">
    <property type="taxonomic scope" value="Bacteria"/>
</dbReference>
<evidence type="ECO:0000313" key="2">
    <source>
        <dbReference type="Proteomes" id="UP000010797"/>
    </source>
</evidence>
<dbReference type="HOGENOM" id="CLU_1822200_0_0_9"/>
<protein>
    <recommendedName>
        <fullName evidence="3">PAS domain-containing protein</fullName>
    </recommendedName>
</protein>
<evidence type="ECO:0008006" key="3">
    <source>
        <dbReference type="Google" id="ProtNLM"/>
    </source>
</evidence>
<dbReference type="STRING" id="871963.Desdi_1301"/>
<dbReference type="AlphaFoldDB" id="L0F6J3"/>
<dbReference type="EMBL" id="CP003344">
    <property type="protein sequence ID" value="AGA68812.1"/>
    <property type="molecule type" value="Genomic_DNA"/>
</dbReference>
<proteinExistence type="predicted"/>
<reference evidence="2" key="1">
    <citation type="submission" date="2012-02" db="EMBL/GenBank/DDBJ databases">
        <title>Complete sequence of Desulfitobacterium dichloroeliminans LMG P-21439.</title>
        <authorList>
            <person name="Lucas S."/>
            <person name="Han J."/>
            <person name="Lapidus A."/>
            <person name="Cheng J.-F."/>
            <person name="Goodwin L."/>
            <person name="Pitluck S."/>
            <person name="Peters L."/>
            <person name="Ovchinnikova G."/>
            <person name="Teshima H."/>
            <person name="Detter J.C."/>
            <person name="Han C."/>
            <person name="Tapia R."/>
            <person name="Land M."/>
            <person name="Hauser L."/>
            <person name="Kyrpides N."/>
            <person name="Ivanova N."/>
            <person name="Pagani I."/>
            <person name="Kruse T."/>
            <person name="de Vos W.M."/>
            <person name="Boon N."/>
            <person name="Smidt H."/>
            <person name="Woyke T."/>
        </authorList>
    </citation>
    <scope>NUCLEOTIDE SEQUENCE [LARGE SCALE GENOMIC DNA]</scope>
    <source>
        <strain evidence="2">LMG P-21439 / DCA1</strain>
    </source>
</reference>
<keyword evidence="2" id="KW-1185">Reference proteome</keyword>
<accession>L0F6J3</accession>
<sequence length="163" mass="18651">MSKKKSKEKLLEDLIQMQKNIEIKVKVQDSLIKSMQLLIQNEGLHFQVIGNFPYPIAIFERNGMLIMANHILLQRANIKPDDVKAGKINFLSRITNENFAVLEAVEDIFLGETTLLKNLVEPLSMFVRDDFIPNHSDDYESAVFFPVVESNDNISHGAMMLMK</sequence>
<dbReference type="Proteomes" id="UP000010797">
    <property type="component" value="Chromosome"/>
</dbReference>